<evidence type="ECO:0000256" key="1">
    <source>
        <dbReference type="SAM" id="Phobius"/>
    </source>
</evidence>
<feature type="transmembrane region" description="Helical" evidence="1">
    <location>
        <begin position="12"/>
        <end position="31"/>
    </location>
</feature>
<dbReference type="OrthoDB" id="5514977at2"/>
<comment type="caution">
    <text evidence="2">The sequence shown here is derived from an EMBL/GenBank/DDBJ whole genome shotgun (WGS) entry which is preliminary data.</text>
</comment>
<reference evidence="2 3" key="1">
    <citation type="submission" date="2019-06" db="EMBL/GenBank/DDBJ databases">
        <authorList>
            <person name="Jiang L."/>
        </authorList>
    </citation>
    <scope>NUCLEOTIDE SEQUENCE [LARGE SCALE GENOMIC DNA]</scope>
    <source>
        <strain evidence="2 3">YIM 48858</strain>
    </source>
</reference>
<keyword evidence="1" id="KW-1133">Transmembrane helix</keyword>
<dbReference type="Proteomes" id="UP000305709">
    <property type="component" value="Unassembled WGS sequence"/>
</dbReference>
<sequence>MASREWLKPSIYGALGGAVLTMVVGFSWGGWVTGGTAQSMAATEAKSAVVAALVPVCLQMSQNDPDRAEKLTSILEAPTYQRRTKLIEAGWATPPGSDAPNRDLAQACVSSLDISAV</sequence>
<evidence type="ECO:0000313" key="2">
    <source>
        <dbReference type="EMBL" id="TNC63124.1"/>
    </source>
</evidence>
<proteinExistence type="predicted"/>
<evidence type="ECO:0000313" key="3">
    <source>
        <dbReference type="Proteomes" id="UP000305709"/>
    </source>
</evidence>
<gene>
    <name evidence="2" type="ORF">FHG71_19755</name>
</gene>
<dbReference type="RefSeq" id="WP_139083417.1">
    <property type="nucleotide sequence ID" value="NZ_VDFV01000052.1"/>
</dbReference>
<accession>A0A5C4N4Q1</accession>
<protein>
    <submittedName>
        <fullName evidence="2">Uncharacterized protein</fullName>
    </submittedName>
</protein>
<keyword evidence="3" id="KW-1185">Reference proteome</keyword>
<dbReference type="AlphaFoldDB" id="A0A5C4N4Q1"/>
<name>A0A5C4N4Q1_9RHOB</name>
<keyword evidence="1" id="KW-0812">Transmembrane</keyword>
<keyword evidence="1" id="KW-0472">Membrane</keyword>
<dbReference type="EMBL" id="VDFV01000052">
    <property type="protein sequence ID" value="TNC63124.1"/>
    <property type="molecule type" value="Genomic_DNA"/>
</dbReference>
<organism evidence="2 3">
    <name type="scientific">Rubellimicrobium roseum</name>
    <dbReference type="NCBI Taxonomy" id="687525"/>
    <lineage>
        <taxon>Bacteria</taxon>
        <taxon>Pseudomonadati</taxon>
        <taxon>Pseudomonadota</taxon>
        <taxon>Alphaproteobacteria</taxon>
        <taxon>Rhodobacterales</taxon>
        <taxon>Roseobacteraceae</taxon>
        <taxon>Rubellimicrobium</taxon>
    </lineage>
</organism>